<dbReference type="GO" id="GO:0003677">
    <property type="term" value="F:DNA binding"/>
    <property type="evidence" value="ECO:0007669"/>
    <property type="project" value="InterPro"/>
</dbReference>
<name>A0A814VC61_9BILA</name>
<dbReference type="InterPro" id="IPR046347">
    <property type="entry name" value="bZIP_sf"/>
</dbReference>
<dbReference type="PROSITE" id="PS00036">
    <property type="entry name" value="BZIP_BASIC"/>
    <property type="match status" value="1"/>
</dbReference>
<feature type="region of interest" description="Disordered" evidence="2">
    <location>
        <begin position="535"/>
        <end position="556"/>
    </location>
</feature>
<dbReference type="PRINTS" id="PR00042">
    <property type="entry name" value="LEUZIPPRFOS"/>
</dbReference>
<dbReference type="GO" id="GO:0005874">
    <property type="term" value="C:microtubule"/>
    <property type="evidence" value="ECO:0007669"/>
    <property type="project" value="TreeGrafter"/>
</dbReference>
<evidence type="ECO:0000313" key="4">
    <source>
        <dbReference type="EMBL" id="CAF1186142.1"/>
    </source>
</evidence>
<dbReference type="Proteomes" id="UP000663860">
    <property type="component" value="Unassembled WGS sequence"/>
</dbReference>
<dbReference type="AlphaFoldDB" id="A0A814VC61"/>
<dbReference type="PROSITE" id="PS50217">
    <property type="entry name" value="BZIP"/>
    <property type="match status" value="1"/>
</dbReference>
<accession>A0A814VC61</accession>
<feature type="region of interest" description="Disordered" evidence="2">
    <location>
        <begin position="204"/>
        <end position="224"/>
    </location>
</feature>
<dbReference type="GO" id="GO:0006357">
    <property type="term" value="P:regulation of transcription by RNA polymerase II"/>
    <property type="evidence" value="ECO:0007669"/>
    <property type="project" value="InterPro"/>
</dbReference>
<evidence type="ECO:0000313" key="5">
    <source>
        <dbReference type="Proteomes" id="UP000663860"/>
    </source>
</evidence>
<dbReference type="GO" id="GO:0003700">
    <property type="term" value="F:DNA-binding transcription factor activity"/>
    <property type="evidence" value="ECO:0007669"/>
    <property type="project" value="InterPro"/>
</dbReference>
<dbReference type="InterPro" id="IPR008907">
    <property type="entry name" value="TPP/p25"/>
</dbReference>
<dbReference type="Pfam" id="PF05517">
    <property type="entry name" value="p25-alpha"/>
    <property type="match status" value="1"/>
</dbReference>
<evidence type="ECO:0000259" key="3">
    <source>
        <dbReference type="PROSITE" id="PS50217"/>
    </source>
</evidence>
<dbReference type="InterPro" id="IPR011992">
    <property type="entry name" value="EF-hand-dom_pair"/>
</dbReference>
<evidence type="ECO:0000256" key="1">
    <source>
        <dbReference type="ARBA" id="ARBA00010994"/>
    </source>
</evidence>
<dbReference type="EMBL" id="CAJNOE010000383">
    <property type="protein sequence ID" value="CAF1186142.1"/>
    <property type="molecule type" value="Genomic_DNA"/>
</dbReference>
<comment type="caution">
    <text evidence="4">The sequence shown here is derived from an EMBL/GenBank/DDBJ whole genome shotgun (WGS) entry which is preliminary data.</text>
</comment>
<evidence type="ECO:0000256" key="2">
    <source>
        <dbReference type="SAM" id="MobiDB-lite"/>
    </source>
</evidence>
<dbReference type="Gene3D" id="1.20.5.170">
    <property type="match status" value="1"/>
</dbReference>
<dbReference type="SUPFAM" id="SSF57959">
    <property type="entry name" value="Leucine zipper domain"/>
    <property type="match status" value="1"/>
</dbReference>
<dbReference type="InterPro" id="IPR004827">
    <property type="entry name" value="bZIP"/>
</dbReference>
<feature type="compositionally biased region" description="Polar residues" evidence="2">
    <location>
        <begin position="546"/>
        <end position="556"/>
    </location>
</feature>
<dbReference type="GO" id="GO:0032273">
    <property type="term" value="P:positive regulation of protein polymerization"/>
    <property type="evidence" value="ECO:0007669"/>
    <property type="project" value="TreeGrafter"/>
</dbReference>
<feature type="region of interest" description="Disordered" evidence="2">
    <location>
        <begin position="273"/>
        <end position="299"/>
    </location>
</feature>
<dbReference type="GO" id="GO:0015631">
    <property type="term" value="F:tubulin binding"/>
    <property type="evidence" value="ECO:0007669"/>
    <property type="project" value="InterPro"/>
</dbReference>
<dbReference type="GO" id="GO:0001578">
    <property type="term" value="P:microtubule bundle formation"/>
    <property type="evidence" value="ECO:0007669"/>
    <property type="project" value="TreeGrafter"/>
</dbReference>
<dbReference type="InterPro" id="IPR000837">
    <property type="entry name" value="AP-1"/>
</dbReference>
<dbReference type="SMART" id="SM00338">
    <property type="entry name" value="BRLZ"/>
    <property type="match status" value="1"/>
</dbReference>
<feature type="compositionally biased region" description="Basic and acidic residues" evidence="2">
    <location>
        <begin position="214"/>
        <end position="224"/>
    </location>
</feature>
<organism evidence="4 5">
    <name type="scientific">Adineta steineri</name>
    <dbReference type="NCBI Taxonomy" id="433720"/>
    <lineage>
        <taxon>Eukaryota</taxon>
        <taxon>Metazoa</taxon>
        <taxon>Spiralia</taxon>
        <taxon>Gnathifera</taxon>
        <taxon>Rotifera</taxon>
        <taxon>Eurotatoria</taxon>
        <taxon>Bdelloidea</taxon>
        <taxon>Adinetida</taxon>
        <taxon>Adinetidae</taxon>
        <taxon>Adineta</taxon>
    </lineage>
</organism>
<dbReference type="SUPFAM" id="SSF47473">
    <property type="entry name" value="EF-hand"/>
    <property type="match status" value="1"/>
</dbReference>
<dbReference type="PANTHER" id="PTHR12932">
    <property type="entry name" value="P25 ALPHA-RELATED"/>
    <property type="match status" value="1"/>
</dbReference>
<feature type="domain" description="BZIP" evidence="3">
    <location>
        <begin position="350"/>
        <end position="413"/>
    </location>
</feature>
<comment type="similarity">
    <text evidence="1">Belongs to the TPPP family.</text>
</comment>
<reference evidence="4" key="1">
    <citation type="submission" date="2021-02" db="EMBL/GenBank/DDBJ databases">
        <authorList>
            <person name="Nowell W R."/>
        </authorList>
    </citation>
    <scope>NUCLEOTIDE SEQUENCE</scope>
</reference>
<protein>
    <recommendedName>
        <fullName evidence="3">BZIP domain-containing protein</fullName>
    </recommendedName>
</protein>
<gene>
    <name evidence="4" type="ORF">IZO911_LOCUS27757</name>
</gene>
<proteinExistence type="inferred from homology"/>
<feature type="compositionally biased region" description="Polar residues" evidence="2">
    <location>
        <begin position="204"/>
        <end position="213"/>
    </location>
</feature>
<sequence length="556" mass="61928">MASGGHGGLKEVFDKYSKFGKSESQLKEKDIRIDSKNLTKMLKDTGVIDSKYSSNLFDNDMARVLGKLTLFQTKMASGGHGGLKEVFDKYSKFGKSESQLKEKDIRIDSKNLTKMLKDTGVIDSKYSSNLFDNDMARVLGKLTTGGTYAKGIKTFEFQGFKQLIEQVAESKKTSVDSIVEKIQSSGGPSLANVTTTANKETTGRMTDTSQYTGSHKERFDAEGHGKGIEGRADIDKNTGYVVYFSYYSMNSLFNSVDSIVSYLRAPISMSGSQKITNDLKSSKKQRKDKGQLNVLSTTPNDLPQVEASIEILPKGRVRYGPVTVNPRKLPSKTLYTGRRSKYEVLSTDEEEKRRDRRERNRVAATKCREKRENVLSYLEIEYNKELKNHENLLKMVDALGQQKQHLESVVTNHLNECPLLNNSPSMVFGDTGFLSSIIDTPAPLLPSYQPPVYSEEEELSNFLDSNPILTNSAYDTDSSHSIFIPQQHQQPLVITMTNSSIERLMNSIQSPAISMDNSNNHSILVNSAFGASCAKQHSNSSEDDSLPSTRTNPYVC</sequence>
<dbReference type="PANTHER" id="PTHR12932:SF9">
    <property type="entry name" value="TUBULIN POLYMERIZATION-PROMOTING PROTEIN HOMOLOG"/>
    <property type="match status" value="1"/>
</dbReference>
<dbReference type="GO" id="GO:0046785">
    <property type="term" value="P:microtubule polymerization"/>
    <property type="evidence" value="ECO:0007669"/>
    <property type="project" value="InterPro"/>
</dbReference>
<dbReference type="Gene3D" id="1.10.238.10">
    <property type="entry name" value="EF-hand"/>
    <property type="match status" value="2"/>
</dbReference>